<feature type="compositionally biased region" description="Basic and acidic residues" evidence="1">
    <location>
        <begin position="70"/>
        <end position="80"/>
    </location>
</feature>
<evidence type="ECO:0000313" key="2">
    <source>
        <dbReference type="EMBL" id="KAJ8880993.1"/>
    </source>
</evidence>
<reference evidence="2 3" key="1">
    <citation type="submission" date="2023-02" db="EMBL/GenBank/DDBJ databases">
        <title>LHISI_Scaffold_Assembly.</title>
        <authorList>
            <person name="Stuart O.P."/>
            <person name="Cleave R."/>
            <person name="Magrath M.J.L."/>
            <person name="Mikheyev A.S."/>
        </authorList>
    </citation>
    <scope>NUCLEOTIDE SEQUENCE [LARGE SCALE GENOMIC DNA]</scope>
    <source>
        <strain evidence="2">Daus_M_001</strain>
        <tissue evidence="2">Leg muscle</tissue>
    </source>
</reference>
<evidence type="ECO:0000313" key="3">
    <source>
        <dbReference type="Proteomes" id="UP001159363"/>
    </source>
</evidence>
<accession>A0ABQ9H9K8</accession>
<proteinExistence type="predicted"/>
<sequence>MVWREPKDYSSDSYFCLATIKGISGESKYTVKYSDLSSSIKPMSHSNDLPVPRPPAHVSVEDECEDESDMEMRQVEREASSEASASSSEPHIITQCELNDLVCDLKLSKKSTRVFSFLSQRLESPKCSYKSVFLSQLLGKI</sequence>
<comment type="caution">
    <text evidence="2">The sequence shown here is derived from an EMBL/GenBank/DDBJ whole genome shotgun (WGS) entry which is preliminary data.</text>
</comment>
<gene>
    <name evidence="2" type="ORF">PR048_017466</name>
</gene>
<evidence type="ECO:0000256" key="1">
    <source>
        <dbReference type="SAM" id="MobiDB-lite"/>
    </source>
</evidence>
<protein>
    <submittedName>
        <fullName evidence="2">Uncharacterized protein</fullName>
    </submittedName>
</protein>
<dbReference type="EMBL" id="JARBHB010000006">
    <property type="protein sequence ID" value="KAJ8880993.1"/>
    <property type="molecule type" value="Genomic_DNA"/>
</dbReference>
<dbReference type="CDD" id="cd04508">
    <property type="entry name" value="Tudor_SF"/>
    <property type="match status" value="1"/>
</dbReference>
<name>A0ABQ9H9K8_9NEOP</name>
<dbReference type="Proteomes" id="UP001159363">
    <property type="component" value="Chromosome 5"/>
</dbReference>
<keyword evidence="3" id="KW-1185">Reference proteome</keyword>
<feature type="region of interest" description="Disordered" evidence="1">
    <location>
        <begin position="41"/>
        <end position="90"/>
    </location>
</feature>
<organism evidence="2 3">
    <name type="scientific">Dryococelus australis</name>
    <dbReference type="NCBI Taxonomy" id="614101"/>
    <lineage>
        <taxon>Eukaryota</taxon>
        <taxon>Metazoa</taxon>
        <taxon>Ecdysozoa</taxon>
        <taxon>Arthropoda</taxon>
        <taxon>Hexapoda</taxon>
        <taxon>Insecta</taxon>
        <taxon>Pterygota</taxon>
        <taxon>Neoptera</taxon>
        <taxon>Polyneoptera</taxon>
        <taxon>Phasmatodea</taxon>
        <taxon>Verophasmatodea</taxon>
        <taxon>Anareolatae</taxon>
        <taxon>Phasmatidae</taxon>
        <taxon>Eurycanthinae</taxon>
        <taxon>Dryococelus</taxon>
    </lineage>
</organism>